<evidence type="ECO:0000256" key="1">
    <source>
        <dbReference type="SAM" id="MobiDB-lite"/>
    </source>
</evidence>
<organism evidence="3 4">
    <name type="scientific">Populus trichocarpa</name>
    <name type="common">Western balsam poplar</name>
    <name type="synonym">Populus balsamifera subsp. trichocarpa</name>
    <dbReference type="NCBI Taxonomy" id="3694"/>
    <lineage>
        <taxon>Eukaryota</taxon>
        <taxon>Viridiplantae</taxon>
        <taxon>Streptophyta</taxon>
        <taxon>Embryophyta</taxon>
        <taxon>Tracheophyta</taxon>
        <taxon>Spermatophyta</taxon>
        <taxon>Magnoliopsida</taxon>
        <taxon>eudicotyledons</taxon>
        <taxon>Gunneridae</taxon>
        <taxon>Pentapetalae</taxon>
        <taxon>rosids</taxon>
        <taxon>fabids</taxon>
        <taxon>Malpighiales</taxon>
        <taxon>Salicaceae</taxon>
        <taxon>Saliceae</taxon>
        <taxon>Populus</taxon>
    </lineage>
</organism>
<protein>
    <recommendedName>
        <fullName evidence="2">DUF4283 domain-containing protein</fullName>
    </recommendedName>
</protein>
<dbReference type="Pfam" id="PF14111">
    <property type="entry name" value="DUF4283"/>
    <property type="match status" value="1"/>
</dbReference>
<evidence type="ECO:0000259" key="2">
    <source>
        <dbReference type="Pfam" id="PF14111"/>
    </source>
</evidence>
<feature type="compositionally biased region" description="Polar residues" evidence="1">
    <location>
        <begin position="334"/>
        <end position="343"/>
    </location>
</feature>
<dbReference type="Proteomes" id="UP000006729">
    <property type="component" value="Chromosome 14"/>
</dbReference>
<dbReference type="InterPro" id="IPR040256">
    <property type="entry name" value="At4g02000-like"/>
</dbReference>
<accession>A0A2K1XY47</accession>
<proteinExistence type="predicted"/>
<feature type="domain" description="DUF4283" evidence="2">
    <location>
        <begin position="125"/>
        <end position="196"/>
    </location>
</feature>
<dbReference type="PANTHER" id="PTHR31286:SF180">
    <property type="entry name" value="OS10G0362600 PROTEIN"/>
    <property type="match status" value="1"/>
</dbReference>
<dbReference type="AlphaFoldDB" id="A0A2K1XY47"/>
<evidence type="ECO:0000313" key="4">
    <source>
        <dbReference type="Proteomes" id="UP000006729"/>
    </source>
</evidence>
<dbReference type="InterPro" id="IPR025558">
    <property type="entry name" value="DUF4283"/>
</dbReference>
<gene>
    <name evidence="3" type="ORF">POPTR_014G188700</name>
</gene>
<sequence>MAKTRWKIAAIVSRGEDTLHMHVPNEPTHDSSIVLGLQAIKLDVNPCASSSEPSPLSPSKFSPPCPDVLPTIPEISSGSKLVDIVTVEDCSEDEALVDALLEEEQLDFSFSNDDCCDEDFQPQFEVWNLCAVGYVSGKNTGYRALNDIISSIWKCEASLTIHASRWLIYRFNWEEDKISVLQGGPYLVYGKPLILNEEMTRVPVWVRFRNLPLCCWSPVCLSKIDSVLGKPIQCDHMTSTLSPLSYARVLIELDLREDTPQSVVVSLPSGPVLQQKVVYESLPKFCNFCNALGHTRLLCSKAASSIKDGGYAQVTTKDSQEQSQPLSVQVPPVATSTSPVMAP</sequence>
<feature type="region of interest" description="Disordered" evidence="1">
    <location>
        <begin position="311"/>
        <end position="343"/>
    </location>
</feature>
<evidence type="ECO:0000313" key="3">
    <source>
        <dbReference type="EMBL" id="PNT05689.1"/>
    </source>
</evidence>
<dbReference type="PANTHER" id="PTHR31286">
    <property type="entry name" value="GLYCINE-RICH CELL WALL STRUCTURAL PROTEIN 1.8-LIKE"/>
    <property type="match status" value="1"/>
</dbReference>
<feature type="compositionally biased region" description="Polar residues" evidence="1">
    <location>
        <begin position="313"/>
        <end position="327"/>
    </location>
</feature>
<name>A0A2K1XY47_POPTR</name>
<reference evidence="3 4" key="1">
    <citation type="journal article" date="2006" name="Science">
        <title>The genome of black cottonwood, Populus trichocarpa (Torr. &amp; Gray).</title>
        <authorList>
            <person name="Tuskan G.A."/>
            <person name="Difazio S."/>
            <person name="Jansson S."/>
            <person name="Bohlmann J."/>
            <person name="Grigoriev I."/>
            <person name="Hellsten U."/>
            <person name="Putnam N."/>
            <person name="Ralph S."/>
            <person name="Rombauts S."/>
            <person name="Salamov A."/>
            <person name="Schein J."/>
            <person name="Sterck L."/>
            <person name="Aerts A."/>
            <person name="Bhalerao R.R."/>
            <person name="Bhalerao R.P."/>
            <person name="Blaudez D."/>
            <person name="Boerjan W."/>
            <person name="Brun A."/>
            <person name="Brunner A."/>
            <person name="Busov V."/>
            <person name="Campbell M."/>
            <person name="Carlson J."/>
            <person name="Chalot M."/>
            <person name="Chapman J."/>
            <person name="Chen G.L."/>
            <person name="Cooper D."/>
            <person name="Coutinho P.M."/>
            <person name="Couturier J."/>
            <person name="Covert S."/>
            <person name="Cronk Q."/>
            <person name="Cunningham R."/>
            <person name="Davis J."/>
            <person name="Degroeve S."/>
            <person name="Dejardin A."/>
            <person name="Depamphilis C."/>
            <person name="Detter J."/>
            <person name="Dirks B."/>
            <person name="Dubchak I."/>
            <person name="Duplessis S."/>
            <person name="Ehlting J."/>
            <person name="Ellis B."/>
            <person name="Gendler K."/>
            <person name="Goodstein D."/>
            <person name="Gribskov M."/>
            <person name="Grimwood J."/>
            <person name="Groover A."/>
            <person name="Gunter L."/>
            <person name="Hamberger B."/>
            <person name="Heinze B."/>
            <person name="Helariutta Y."/>
            <person name="Henrissat B."/>
            <person name="Holligan D."/>
            <person name="Holt R."/>
            <person name="Huang W."/>
            <person name="Islam-Faridi N."/>
            <person name="Jones S."/>
            <person name="Jones-Rhoades M."/>
            <person name="Jorgensen R."/>
            <person name="Joshi C."/>
            <person name="Kangasjarvi J."/>
            <person name="Karlsson J."/>
            <person name="Kelleher C."/>
            <person name="Kirkpatrick R."/>
            <person name="Kirst M."/>
            <person name="Kohler A."/>
            <person name="Kalluri U."/>
            <person name="Larimer F."/>
            <person name="Leebens-Mack J."/>
            <person name="Leple J.C."/>
            <person name="Locascio P."/>
            <person name="Lou Y."/>
            <person name="Lucas S."/>
            <person name="Martin F."/>
            <person name="Montanini B."/>
            <person name="Napoli C."/>
            <person name="Nelson D.R."/>
            <person name="Nelson C."/>
            <person name="Nieminen K."/>
            <person name="Nilsson O."/>
            <person name="Pereda V."/>
            <person name="Peter G."/>
            <person name="Philippe R."/>
            <person name="Pilate G."/>
            <person name="Poliakov A."/>
            <person name="Razumovskaya J."/>
            <person name="Richardson P."/>
            <person name="Rinaldi C."/>
            <person name="Ritland K."/>
            <person name="Rouze P."/>
            <person name="Ryaboy D."/>
            <person name="Schmutz J."/>
            <person name="Schrader J."/>
            <person name="Segerman B."/>
            <person name="Shin H."/>
            <person name="Siddiqui A."/>
            <person name="Sterky F."/>
            <person name="Terry A."/>
            <person name="Tsai C.J."/>
            <person name="Uberbacher E."/>
            <person name="Unneberg P."/>
            <person name="Vahala J."/>
            <person name="Wall K."/>
            <person name="Wessler S."/>
            <person name="Yang G."/>
            <person name="Yin T."/>
            <person name="Douglas C."/>
            <person name="Marra M."/>
            <person name="Sandberg G."/>
            <person name="Van de Peer Y."/>
            <person name="Rokhsar D."/>
        </authorList>
    </citation>
    <scope>NUCLEOTIDE SEQUENCE [LARGE SCALE GENOMIC DNA]</scope>
    <source>
        <strain evidence="4">cv. Nisqually</strain>
    </source>
</reference>
<dbReference type="EMBL" id="CM009303">
    <property type="protein sequence ID" value="PNT05689.1"/>
    <property type="molecule type" value="Genomic_DNA"/>
</dbReference>
<dbReference type="InParanoid" id="A0A2K1XY47"/>
<keyword evidence="4" id="KW-1185">Reference proteome</keyword>